<keyword evidence="4 5" id="KW-0732">Signal</keyword>
<organism evidence="6 7">
    <name type="scientific">Agrilus planipennis</name>
    <name type="common">Emerald ash borer</name>
    <name type="synonym">Agrilus marcopoli</name>
    <dbReference type="NCBI Taxonomy" id="224129"/>
    <lineage>
        <taxon>Eukaryota</taxon>
        <taxon>Metazoa</taxon>
        <taxon>Ecdysozoa</taxon>
        <taxon>Arthropoda</taxon>
        <taxon>Hexapoda</taxon>
        <taxon>Insecta</taxon>
        <taxon>Pterygota</taxon>
        <taxon>Neoptera</taxon>
        <taxon>Endopterygota</taxon>
        <taxon>Coleoptera</taxon>
        <taxon>Polyphaga</taxon>
        <taxon>Elateriformia</taxon>
        <taxon>Buprestoidea</taxon>
        <taxon>Buprestidae</taxon>
        <taxon>Agrilinae</taxon>
        <taxon>Agrilus</taxon>
    </lineage>
</organism>
<keyword evidence="6" id="KW-1185">Reference proteome</keyword>
<comment type="similarity">
    <text evidence="2">Belongs to the major royal jelly protein family.</text>
</comment>
<dbReference type="STRING" id="224129.A0A1W4WPZ3"/>
<dbReference type="Proteomes" id="UP000192223">
    <property type="component" value="Unplaced"/>
</dbReference>
<evidence type="ECO:0000256" key="5">
    <source>
        <dbReference type="SAM" id="SignalP"/>
    </source>
</evidence>
<proteinExistence type="inferred from homology"/>
<dbReference type="RefSeq" id="XP_018322188.1">
    <property type="nucleotide sequence ID" value="XM_018466686.1"/>
</dbReference>
<dbReference type="GeneID" id="108734920"/>
<sequence length="168" mass="19078">MMFWCTSFLLVFFGANPILAIDNLRVVYQWNQLSYNYETESDKFAALDSGAYIPANNVPMGIEVVGRRIFITIPRWKRGVPASLAYISHTGEVNSPTLKPYPNWEAHQSENDSAIPEIVSPFRLRADRCGHLWVLDSGMANILEPEYQNSVPPSIIVFDLNDDSIVRR</sequence>
<feature type="chain" id="PRO_5010714524" evidence="5">
    <location>
        <begin position="21"/>
        <end position="168"/>
    </location>
</feature>
<evidence type="ECO:0000256" key="1">
    <source>
        <dbReference type="ARBA" id="ARBA00004613"/>
    </source>
</evidence>
<evidence type="ECO:0000256" key="2">
    <source>
        <dbReference type="ARBA" id="ARBA00009127"/>
    </source>
</evidence>
<dbReference type="InParanoid" id="A0A1W4WPZ3"/>
<dbReference type="PANTHER" id="PTHR10009">
    <property type="entry name" value="PROTEIN YELLOW-RELATED"/>
    <property type="match status" value="1"/>
</dbReference>
<name>A0A1W4WPZ3_AGRPL</name>
<dbReference type="PANTHER" id="PTHR10009:SF12">
    <property type="entry name" value="LD43175P"/>
    <property type="match status" value="1"/>
</dbReference>
<evidence type="ECO:0000256" key="4">
    <source>
        <dbReference type="ARBA" id="ARBA00022729"/>
    </source>
</evidence>
<evidence type="ECO:0000256" key="3">
    <source>
        <dbReference type="ARBA" id="ARBA00022525"/>
    </source>
</evidence>
<protein>
    <submittedName>
        <fullName evidence="7">Protein yellow-like</fullName>
    </submittedName>
</protein>
<dbReference type="Pfam" id="PF03022">
    <property type="entry name" value="MRJP"/>
    <property type="match status" value="1"/>
</dbReference>
<dbReference type="OrthoDB" id="7776143at2759"/>
<evidence type="ECO:0000313" key="6">
    <source>
        <dbReference type="Proteomes" id="UP000192223"/>
    </source>
</evidence>
<feature type="signal peptide" evidence="5">
    <location>
        <begin position="1"/>
        <end position="20"/>
    </location>
</feature>
<reference evidence="7" key="1">
    <citation type="submission" date="2025-08" db="UniProtKB">
        <authorList>
            <consortium name="RefSeq"/>
        </authorList>
    </citation>
    <scope>IDENTIFICATION</scope>
    <source>
        <tissue evidence="7">Entire body</tissue>
    </source>
</reference>
<dbReference type="InterPro" id="IPR011042">
    <property type="entry name" value="6-blade_b-propeller_TolB-like"/>
</dbReference>
<gene>
    <name evidence="7" type="primary">LOC108734920</name>
</gene>
<comment type="subcellular location">
    <subcellularLocation>
        <location evidence="1">Secreted</location>
    </subcellularLocation>
</comment>
<dbReference type="InterPro" id="IPR017996">
    <property type="entry name" value="MRJP/yellow-related"/>
</dbReference>
<dbReference type="KEGG" id="apln:108734920"/>
<dbReference type="AlphaFoldDB" id="A0A1W4WPZ3"/>
<evidence type="ECO:0000313" key="7">
    <source>
        <dbReference type="RefSeq" id="XP_018322188.1"/>
    </source>
</evidence>
<dbReference type="GO" id="GO:0005576">
    <property type="term" value="C:extracellular region"/>
    <property type="evidence" value="ECO:0007669"/>
    <property type="project" value="UniProtKB-SubCell"/>
</dbReference>
<keyword evidence="3" id="KW-0964">Secreted</keyword>
<accession>A0A1W4WPZ3</accession>
<dbReference type="Gene3D" id="2.120.10.30">
    <property type="entry name" value="TolB, C-terminal domain"/>
    <property type="match status" value="1"/>
</dbReference>